<dbReference type="AlphaFoldDB" id="A0AAE0GCE1"/>
<sequence length="364" mass="40706">MRGLALKGGGNWGEDVGPYKLFLLVPRLLLQPVPPGTKKGVAQIINGRCTRFLRGEWEGLYAEAPEERRVPADVDEERVLRDAVRLVKSGQLGKAMKRRRDAEGEHRRDFQEQALELDGRVFDAILRDVPRASGLGSFQRRWKHLWAVHVSGWNALFAVIWRRAVPMRRCGRAAGGSDWCGGQRWADLHTVQAALDRHLDWVCFKADAKNAFNAVHREAAFEAIKRDFPELWAWTDFCYGVEANLGFWLESAEGSVMRFFKLREGAQQGDPLEPLYLAAPLQEAAGEHDRRMLEALGDLLPGGGLAWHSLGFAALPHGMGLTKATRAAMQKVSEAIEEIEGARVADKYLPPRVPKADDVKNLSD</sequence>
<evidence type="ECO:0000313" key="2">
    <source>
        <dbReference type="Proteomes" id="UP001190700"/>
    </source>
</evidence>
<dbReference type="Proteomes" id="UP001190700">
    <property type="component" value="Unassembled WGS sequence"/>
</dbReference>
<evidence type="ECO:0000313" key="1">
    <source>
        <dbReference type="EMBL" id="KAK3275458.1"/>
    </source>
</evidence>
<protein>
    <recommendedName>
        <fullName evidence="3">Reverse transcriptase domain-containing protein</fullName>
    </recommendedName>
</protein>
<organism evidence="1 2">
    <name type="scientific">Cymbomonas tetramitiformis</name>
    <dbReference type="NCBI Taxonomy" id="36881"/>
    <lineage>
        <taxon>Eukaryota</taxon>
        <taxon>Viridiplantae</taxon>
        <taxon>Chlorophyta</taxon>
        <taxon>Pyramimonadophyceae</taxon>
        <taxon>Pyramimonadales</taxon>
        <taxon>Pyramimonadaceae</taxon>
        <taxon>Cymbomonas</taxon>
    </lineage>
</organism>
<comment type="caution">
    <text evidence="1">The sequence shown here is derived from an EMBL/GenBank/DDBJ whole genome shotgun (WGS) entry which is preliminary data.</text>
</comment>
<keyword evidence="2" id="KW-1185">Reference proteome</keyword>
<proteinExistence type="predicted"/>
<gene>
    <name evidence="1" type="ORF">CYMTET_16411</name>
</gene>
<reference evidence="1 2" key="1">
    <citation type="journal article" date="2015" name="Genome Biol. Evol.">
        <title>Comparative Genomics of a Bacterivorous Green Alga Reveals Evolutionary Causalities and Consequences of Phago-Mixotrophic Mode of Nutrition.</title>
        <authorList>
            <person name="Burns J.A."/>
            <person name="Paasch A."/>
            <person name="Narechania A."/>
            <person name="Kim E."/>
        </authorList>
    </citation>
    <scope>NUCLEOTIDE SEQUENCE [LARGE SCALE GENOMIC DNA]</scope>
    <source>
        <strain evidence="1 2">PLY_AMNH</strain>
    </source>
</reference>
<dbReference type="EMBL" id="LGRX02007214">
    <property type="protein sequence ID" value="KAK3275458.1"/>
    <property type="molecule type" value="Genomic_DNA"/>
</dbReference>
<accession>A0AAE0GCE1</accession>
<evidence type="ECO:0008006" key="3">
    <source>
        <dbReference type="Google" id="ProtNLM"/>
    </source>
</evidence>
<name>A0AAE0GCE1_9CHLO</name>